<dbReference type="PANTHER" id="PTHR30093:SF2">
    <property type="entry name" value="TYPE II SECRETION SYSTEM PROTEIN H"/>
    <property type="match status" value="1"/>
</dbReference>
<comment type="caution">
    <text evidence="3">The sequence shown here is derived from an EMBL/GenBank/DDBJ whole genome shotgun (WGS) entry which is preliminary data.</text>
</comment>
<keyword evidence="1" id="KW-0812">Transmembrane</keyword>
<name>A0A5C6E8V5_9BACT</name>
<evidence type="ECO:0000313" key="3">
    <source>
        <dbReference type="EMBL" id="TWU43886.1"/>
    </source>
</evidence>
<evidence type="ECO:0000256" key="1">
    <source>
        <dbReference type="SAM" id="Phobius"/>
    </source>
</evidence>
<dbReference type="Pfam" id="PF07596">
    <property type="entry name" value="SBP_bac_10"/>
    <property type="match status" value="1"/>
</dbReference>
<evidence type="ECO:0000259" key="2">
    <source>
        <dbReference type="Pfam" id="PF07596"/>
    </source>
</evidence>
<protein>
    <recommendedName>
        <fullName evidence="2">DUF1559 domain-containing protein</fullName>
    </recommendedName>
</protein>
<sequence>MPYLFTCPHCQTKTQVEDRYSGLRGECVTCGEPIEIPAFAKQPTNSPPANPQTKQLGTLAVAGVVLVLLLCFLYAVVRQGSQTVSQLQTNRMRAASIRNLEKIAEALNAYAADHGTYPPAYTKNNAGQPLQSWRVLILPYLGEEEIYESINQNLAWDEPDNITAAYNTIPSVYRHPGNGTGQTFSESAYFLVTGPGTLFPNTGPLALSNITDDLTKTLLVVEGAPRMMNNLWTEPVDIDMTLLQGVGGTKNDIGGLLEGGAAVATVDGRGHFIDENIPLPTLRALISPRGGEPLADDTLD</sequence>
<dbReference type="OrthoDB" id="285651at2"/>
<dbReference type="AlphaFoldDB" id="A0A5C6E8V5"/>
<dbReference type="RefSeq" id="WP_146598946.1">
    <property type="nucleotide sequence ID" value="NZ_SJPY01000002.1"/>
</dbReference>
<dbReference type="EMBL" id="SJPY01000002">
    <property type="protein sequence ID" value="TWU43886.1"/>
    <property type="molecule type" value="Genomic_DNA"/>
</dbReference>
<proteinExistence type="predicted"/>
<keyword evidence="4" id="KW-1185">Reference proteome</keyword>
<accession>A0A5C6E8V5</accession>
<gene>
    <name evidence="3" type="ORF">Q31b_14180</name>
</gene>
<organism evidence="3 4">
    <name type="scientific">Novipirellula aureliae</name>
    <dbReference type="NCBI Taxonomy" id="2527966"/>
    <lineage>
        <taxon>Bacteria</taxon>
        <taxon>Pseudomonadati</taxon>
        <taxon>Planctomycetota</taxon>
        <taxon>Planctomycetia</taxon>
        <taxon>Pirellulales</taxon>
        <taxon>Pirellulaceae</taxon>
        <taxon>Novipirellula</taxon>
    </lineage>
</organism>
<keyword evidence="1" id="KW-1133">Transmembrane helix</keyword>
<dbReference type="Proteomes" id="UP000315471">
    <property type="component" value="Unassembled WGS sequence"/>
</dbReference>
<reference evidence="3 4" key="1">
    <citation type="submission" date="2019-02" db="EMBL/GenBank/DDBJ databases">
        <title>Deep-cultivation of Planctomycetes and their phenomic and genomic characterization uncovers novel biology.</title>
        <authorList>
            <person name="Wiegand S."/>
            <person name="Jogler M."/>
            <person name="Boedeker C."/>
            <person name="Pinto D."/>
            <person name="Vollmers J."/>
            <person name="Rivas-Marin E."/>
            <person name="Kohn T."/>
            <person name="Peeters S.H."/>
            <person name="Heuer A."/>
            <person name="Rast P."/>
            <person name="Oberbeckmann S."/>
            <person name="Bunk B."/>
            <person name="Jeske O."/>
            <person name="Meyerdierks A."/>
            <person name="Storesund J.E."/>
            <person name="Kallscheuer N."/>
            <person name="Luecker S."/>
            <person name="Lage O.M."/>
            <person name="Pohl T."/>
            <person name="Merkel B.J."/>
            <person name="Hornburger P."/>
            <person name="Mueller R.-W."/>
            <person name="Bruemmer F."/>
            <person name="Labrenz M."/>
            <person name="Spormann A.M."/>
            <person name="Op Den Camp H."/>
            <person name="Overmann J."/>
            <person name="Amann R."/>
            <person name="Jetten M.S.M."/>
            <person name="Mascher T."/>
            <person name="Medema M.H."/>
            <person name="Devos D.P."/>
            <person name="Kaster A.-K."/>
            <person name="Ovreas L."/>
            <person name="Rohde M."/>
            <person name="Galperin M.Y."/>
            <person name="Jogler C."/>
        </authorList>
    </citation>
    <scope>NUCLEOTIDE SEQUENCE [LARGE SCALE GENOMIC DNA]</scope>
    <source>
        <strain evidence="3 4">Q31b</strain>
    </source>
</reference>
<feature type="domain" description="DUF1559" evidence="2">
    <location>
        <begin position="93"/>
        <end position="179"/>
    </location>
</feature>
<evidence type="ECO:0000313" key="4">
    <source>
        <dbReference type="Proteomes" id="UP000315471"/>
    </source>
</evidence>
<dbReference type="InterPro" id="IPR011453">
    <property type="entry name" value="DUF1559"/>
</dbReference>
<keyword evidence="1" id="KW-0472">Membrane</keyword>
<feature type="transmembrane region" description="Helical" evidence="1">
    <location>
        <begin position="56"/>
        <end position="77"/>
    </location>
</feature>
<dbReference type="PANTHER" id="PTHR30093">
    <property type="entry name" value="GENERAL SECRETION PATHWAY PROTEIN G"/>
    <property type="match status" value="1"/>
</dbReference>